<dbReference type="PANTHER" id="PTHR13621">
    <property type="entry name" value="PROLINE-RICH PROTEIN PRCC"/>
    <property type="match status" value="1"/>
</dbReference>
<name>A0A5J4P315_9TREM</name>
<dbReference type="GO" id="GO:0005634">
    <property type="term" value="C:nucleus"/>
    <property type="evidence" value="ECO:0007669"/>
    <property type="project" value="TreeGrafter"/>
</dbReference>
<feature type="compositionally biased region" description="Polar residues" evidence="1">
    <location>
        <begin position="161"/>
        <end position="170"/>
    </location>
</feature>
<evidence type="ECO:0008006" key="4">
    <source>
        <dbReference type="Google" id="ProtNLM"/>
    </source>
</evidence>
<proteinExistence type="predicted"/>
<dbReference type="Proteomes" id="UP000324629">
    <property type="component" value="Unassembled WGS sequence"/>
</dbReference>
<feature type="compositionally biased region" description="Low complexity" evidence="1">
    <location>
        <begin position="118"/>
        <end position="133"/>
    </location>
</feature>
<evidence type="ECO:0000256" key="1">
    <source>
        <dbReference type="SAM" id="MobiDB-lite"/>
    </source>
</evidence>
<evidence type="ECO:0000313" key="3">
    <source>
        <dbReference type="Proteomes" id="UP000324629"/>
    </source>
</evidence>
<dbReference type="InterPro" id="IPR018800">
    <property type="entry name" value="PRCC"/>
</dbReference>
<sequence length="438" mass="47715">MRQVVGYFVPSFSFRNYVFFLCVDLEEKVISEPRAAPSRPVTGSDRVETEYLMRVPKSAKLSALAPDLTASKTKTGKILLSVPSLETLDSSSSGSDDENSTSANSVMKQRSKKSFEQSLSRGSRAAGGLLSLLPPTRSGIVRDGPKPAVMIPPQLLARRSTPINQGGIPQSSSTSTSDDLDPSKDVIGEPTDIHKAICEEDEQDVQIEPSSFFSFYKPTQEDAQAVATVRANAANKVVQSMTYVSSNTSSTQSTPVETSELPVSGISTSSIEAGKSHTGPPQMPSLCAIDPAVLNEFSALKRNDQKTEDGDGFGEPQFWTDQTLVPAPERKRARLTHPGSRTLPVHDLLSSSNQIIREVNQADLTAGADVELMKSVTADESQYVSKRAKADDDPGKLAHRKHQITWLAFQAQENQIELEKRWAEARRNKATNRAKYGF</sequence>
<feature type="region of interest" description="Disordered" evidence="1">
    <location>
        <begin position="87"/>
        <end position="185"/>
    </location>
</feature>
<dbReference type="Pfam" id="PF10253">
    <property type="entry name" value="PRCC"/>
    <property type="match status" value="1"/>
</dbReference>
<dbReference type="AlphaFoldDB" id="A0A5J4P315"/>
<protein>
    <recommendedName>
        <fullName evidence="4">Proline-rich protein PRCC</fullName>
    </recommendedName>
</protein>
<organism evidence="2 3">
    <name type="scientific">Paragonimus westermani</name>
    <dbReference type="NCBI Taxonomy" id="34504"/>
    <lineage>
        <taxon>Eukaryota</taxon>
        <taxon>Metazoa</taxon>
        <taxon>Spiralia</taxon>
        <taxon>Lophotrochozoa</taxon>
        <taxon>Platyhelminthes</taxon>
        <taxon>Trematoda</taxon>
        <taxon>Digenea</taxon>
        <taxon>Plagiorchiida</taxon>
        <taxon>Troglotremata</taxon>
        <taxon>Troglotrematidae</taxon>
        <taxon>Paragonimus</taxon>
    </lineage>
</organism>
<keyword evidence="3" id="KW-1185">Reference proteome</keyword>
<gene>
    <name evidence="2" type="ORF">DEA37_0002050</name>
</gene>
<comment type="caution">
    <text evidence="2">The sequence shown here is derived from an EMBL/GenBank/DDBJ whole genome shotgun (WGS) entry which is preliminary data.</text>
</comment>
<reference evidence="2 3" key="1">
    <citation type="journal article" date="2019" name="Gigascience">
        <title>Whole-genome sequence of the oriental lung fluke Paragonimus westermani.</title>
        <authorList>
            <person name="Oey H."/>
            <person name="Zakrzewski M."/>
            <person name="Narain K."/>
            <person name="Devi K.R."/>
            <person name="Agatsuma T."/>
            <person name="Nawaratna S."/>
            <person name="Gobert G.N."/>
            <person name="Jones M.K."/>
            <person name="Ragan M.A."/>
            <person name="McManus D.P."/>
            <person name="Krause L."/>
        </authorList>
    </citation>
    <scope>NUCLEOTIDE SEQUENCE [LARGE SCALE GENOMIC DNA]</scope>
    <source>
        <strain evidence="2 3">IND2009</strain>
    </source>
</reference>
<evidence type="ECO:0000313" key="2">
    <source>
        <dbReference type="EMBL" id="KAA3682119.1"/>
    </source>
</evidence>
<dbReference type="PANTHER" id="PTHR13621:SF2">
    <property type="entry name" value="PROLINE-RICH PROTEIN PRCC"/>
    <property type="match status" value="1"/>
</dbReference>
<accession>A0A5J4P315</accession>
<dbReference type="EMBL" id="QNGE01000069">
    <property type="protein sequence ID" value="KAA3682119.1"/>
    <property type="molecule type" value="Genomic_DNA"/>
</dbReference>